<dbReference type="InterPro" id="IPR000835">
    <property type="entry name" value="HTH_MarR-typ"/>
</dbReference>
<evidence type="ECO:0000313" key="6">
    <source>
        <dbReference type="Proteomes" id="UP000005384"/>
    </source>
</evidence>
<gene>
    <name evidence="5" type="ORF">HMPREF9473_02190</name>
</gene>
<dbReference type="GO" id="GO:0003700">
    <property type="term" value="F:DNA-binding transcription factor activity"/>
    <property type="evidence" value="ECO:0007669"/>
    <property type="project" value="InterPro"/>
</dbReference>
<dbReference type="InterPro" id="IPR023187">
    <property type="entry name" value="Tscrpt_reg_MarR-type_CS"/>
</dbReference>
<dbReference type="OrthoDB" id="2297442at2"/>
<keyword evidence="6" id="KW-1185">Reference proteome</keyword>
<dbReference type="PRINTS" id="PR00598">
    <property type="entry name" value="HTHMARR"/>
</dbReference>
<accession>G5IFB3</accession>
<evidence type="ECO:0000256" key="2">
    <source>
        <dbReference type="ARBA" id="ARBA00023125"/>
    </source>
</evidence>
<dbReference type="InterPro" id="IPR036390">
    <property type="entry name" value="WH_DNA-bd_sf"/>
</dbReference>
<dbReference type="RefSeq" id="WP_006780170.1">
    <property type="nucleotide sequence ID" value="NZ_CP040506.1"/>
</dbReference>
<keyword evidence="3" id="KW-0804">Transcription</keyword>
<comment type="caution">
    <text evidence="5">The sequence shown here is derived from an EMBL/GenBank/DDBJ whole genome shotgun (WGS) entry which is preliminary data.</text>
</comment>
<dbReference type="PATRIC" id="fig|742737.3.peg.2216"/>
<feature type="domain" description="HTH marR-type" evidence="4">
    <location>
        <begin position="7"/>
        <end position="144"/>
    </location>
</feature>
<dbReference type="SUPFAM" id="SSF46785">
    <property type="entry name" value="Winged helix' DNA-binding domain"/>
    <property type="match status" value="1"/>
</dbReference>
<evidence type="ECO:0000259" key="4">
    <source>
        <dbReference type="PROSITE" id="PS50995"/>
    </source>
</evidence>
<name>G5IFB3_9FIRM</name>
<dbReference type="GO" id="GO:0003677">
    <property type="term" value="F:DNA binding"/>
    <property type="evidence" value="ECO:0007669"/>
    <property type="project" value="UniProtKB-KW"/>
</dbReference>
<dbReference type="EMBL" id="ADLN01000044">
    <property type="protein sequence ID" value="EHI59859.1"/>
    <property type="molecule type" value="Genomic_DNA"/>
</dbReference>
<organism evidence="5 6">
    <name type="scientific">Hungatella hathewayi WAL-18680</name>
    <dbReference type="NCBI Taxonomy" id="742737"/>
    <lineage>
        <taxon>Bacteria</taxon>
        <taxon>Bacillati</taxon>
        <taxon>Bacillota</taxon>
        <taxon>Clostridia</taxon>
        <taxon>Lachnospirales</taxon>
        <taxon>Lachnospiraceae</taxon>
        <taxon>Hungatella</taxon>
    </lineage>
</organism>
<dbReference type="PROSITE" id="PS01117">
    <property type="entry name" value="HTH_MARR_1"/>
    <property type="match status" value="1"/>
</dbReference>
<dbReference type="Proteomes" id="UP000005384">
    <property type="component" value="Unassembled WGS sequence"/>
</dbReference>
<dbReference type="Pfam" id="PF01047">
    <property type="entry name" value="MarR"/>
    <property type="match status" value="1"/>
</dbReference>
<keyword evidence="1" id="KW-0805">Transcription regulation</keyword>
<evidence type="ECO:0000256" key="3">
    <source>
        <dbReference type="ARBA" id="ARBA00023163"/>
    </source>
</evidence>
<dbReference type="PANTHER" id="PTHR42756:SF1">
    <property type="entry name" value="TRANSCRIPTIONAL REPRESSOR OF EMRAB OPERON"/>
    <property type="match status" value="1"/>
</dbReference>
<dbReference type="SMART" id="SM00347">
    <property type="entry name" value="HTH_MARR"/>
    <property type="match status" value="1"/>
</dbReference>
<evidence type="ECO:0000256" key="1">
    <source>
        <dbReference type="ARBA" id="ARBA00023015"/>
    </source>
</evidence>
<evidence type="ECO:0000313" key="5">
    <source>
        <dbReference type="EMBL" id="EHI59859.1"/>
    </source>
</evidence>
<dbReference type="PANTHER" id="PTHR42756">
    <property type="entry name" value="TRANSCRIPTIONAL REGULATOR, MARR"/>
    <property type="match status" value="1"/>
</dbReference>
<dbReference type="AlphaFoldDB" id="G5IFB3"/>
<dbReference type="HOGENOM" id="CLU_083287_29_2_9"/>
<protein>
    <recommendedName>
        <fullName evidence="4">HTH marR-type domain-containing protein</fullName>
    </recommendedName>
</protein>
<dbReference type="InterPro" id="IPR036388">
    <property type="entry name" value="WH-like_DNA-bd_sf"/>
</dbReference>
<dbReference type="PROSITE" id="PS50995">
    <property type="entry name" value="HTH_MARR_2"/>
    <property type="match status" value="1"/>
</dbReference>
<keyword evidence="2" id="KW-0238">DNA-binding</keyword>
<sequence>MTNPPDDKPIGLKIAIIDRAFKRRMDERAGSMGLTSVQLRVLGRISLLESAGVLEINQRDLEEAVQVTHPTMTGIIKRLENKGFVTCMPSPTDKRYKKITCTPKGAGVHRELAEQDQEVLLELCHGFTQEDMDTFHRLTSRLLENVSDEHMF</sequence>
<proteinExistence type="predicted"/>
<dbReference type="Gene3D" id="1.10.10.10">
    <property type="entry name" value="Winged helix-like DNA-binding domain superfamily/Winged helix DNA-binding domain"/>
    <property type="match status" value="1"/>
</dbReference>
<reference evidence="5 6" key="1">
    <citation type="submission" date="2011-08" db="EMBL/GenBank/DDBJ databases">
        <title>The Genome Sequence of Clostridium hathewayi WAL-18680.</title>
        <authorList>
            <consortium name="The Broad Institute Genome Sequencing Platform"/>
            <person name="Earl A."/>
            <person name="Ward D."/>
            <person name="Feldgarden M."/>
            <person name="Gevers D."/>
            <person name="Finegold S.M."/>
            <person name="Summanen P.H."/>
            <person name="Molitoris D.R."/>
            <person name="Song M."/>
            <person name="Daigneault M."/>
            <person name="Allen-Vercoe E."/>
            <person name="Young S.K."/>
            <person name="Zeng Q."/>
            <person name="Gargeya S."/>
            <person name="Fitzgerald M."/>
            <person name="Haas B."/>
            <person name="Abouelleil A."/>
            <person name="Alvarado L."/>
            <person name="Arachchi H.M."/>
            <person name="Berlin A."/>
            <person name="Brown A."/>
            <person name="Chapman S.B."/>
            <person name="Chen Z."/>
            <person name="Dunbar C."/>
            <person name="Freedman E."/>
            <person name="Gearin G."/>
            <person name="Gellesch M."/>
            <person name="Goldberg J."/>
            <person name="Griggs A."/>
            <person name="Gujja S."/>
            <person name="Heiman D."/>
            <person name="Howarth C."/>
            <person name="Larson L."/>
            <person name="Lui A."/>
            <person name="MacDonald P.J.P."/>
            <person name="Montmayeur A."/>
            <person name="Murphy C."/>
            <person name="Neiman D."/>
            <person name="Pearson M."/>
            <person name="Priest M."/>
            <person name="Roberts A."/>
            <person name="Saif S."/>
            <person name="Shea T."/>
            <person name="Shenoy N."/>
            <person name="Sisk P."/>
            <person name="Stolte C."/>
            <person name="Sykes S."/>
            <person name="Wortman J."/>
            <person name="Nusbaum C."/>
            <person name="Birren B."/>
        </authorList>
    </citation>
    <scope>NUCLEOTIDE SEQUENCE [LARGE SCALE GENOMIC DNA]</scope>
    <source>
        <strain evidence="5 6">WAL-18680</strain>
    </source>
</reference>